<dbReference type="EMBL" id="CP018047">
    <property type="protein sequence ID" value="AQU69562.1"/>
    <property type="molecule type" value="Genomic_DNA"/>
</dbReference>
<dbReference type="Proteomes" id="UP000189677">
    <property type="component" value="Chromosome"/>
</dbReference>
<sequence>MAHADREEIIQVVLDYLAQYDTSGTPGLDEDLFESGRVNSLFSIQLVGFLENTFRIKITVTDLDLQNFATVNRVADLVLAKSATTTGA</sequence>
<proteinExistence type="predicted"/>
<dbReference type="SUPFAM" id="SSF47336">
    <property type="entry name" value="ACP-like"/>
    <property type="match status" value="1"/>
</dbReference>
<evidence type="ECO:0000259" key="1">
    <source>
        <dbReference type="PROSITE" id="PS50075"/>
    </source>
</evidence>
<protein>
    <recommendedName>
        <fullName evidence="1">Carrier domain-containing protein</fullName>
    </recommendedName>
</protein>
<name>A0A1U9QZ69_STRNV</name>
<evidence type="ECO:0000313" key="2">
    <source>
        <dbReference type="EMBL" id="AQU69562.1"/>
    </source>
</evidence>
<feature type="domain" description="Carrier" evidence="1">
    <location>
        <begin position="4"/>
        <end position="82"/>
    </location>
</feature>
<dbReference type="KEGG" id="snw:BBN63_28610"/>
<dbReference type="OrthoDB" id="677810at2"/>
<dbReference type="Gene3D" id="1.10.1200.10">
    <property type="entry name" value="ACP-like"/>
    <property type="match status" value="1"/>
</dbReference>
<reference evidence="2 3" key="1">
    <citation type="submission" date="2016-11" db="EMBL/GenBank/DDBJ databases">
        <title>Complete genome sequence of Streptomyces niveus SCSIO 3406.</title>
        <authorList>
            <person name="Zhu Q."/>
            <person name="Cheng W."/>
            <person name="Song Y."/>
            <person name="Li Q."/>
            <person name="Ju J."/>
        </authorList>
    </citation>
    <scope>NUCLEOTIDE SEQUENCE [LARGE SCALE GENOMIC DNA]</scope>
    <source>
        <strain evidence="2 3">SCSIO 3406</strain>
    </source>
</reference>
<keyword evidence="3" id="KW-1185">Reference proteome</keyword>
<dbReference type="InterPro" id="IPR009081">
    <property type="entry name" value="PP-bd_ACP"/>
</dbReference>
<dbReference type="Pfam" id="PF00550">
    <property type="entry name" value="PP-binding"/>
    <property type="match status" value="1"/>
</dbReference>
<dbReference type="InterPro" id="IPR036736">
    <property type="entry name" value="ACP-like_sf"/>
</dbReference>
<organism evidence="2 3">
    <name type="scientific">Streptomyces niveus</name>
    <name type="common">Streptomyces spheroides</name>
    <dbReference type="NCBI Taxonomy" id="193462"/>
    <lineage>
        <taxon>Bacteria</taxon>
        <taxon>Bacillati</taxon>
        <taxon>Actinomycetota</taxon>
        <taxon>Actinomycetes</taxon>
        <taxon>Kitasatosporales</taxon>
        <taxon>Streptomycetaceae</taxon>
        <taxon>Streptomyces</taxon>
    </lineage>
</organism>
<accession>A0A1U9QZ69</accession>
<dbReference type="AlphaFoldDB" id="A0A1U9QZ69"/>
<evidence type="ECO:0000313" key="3">
    <source>
        <dbReference type="Proteomes" id="UP000189677"/>
    </source>
</evidence>
<dbReference type="PROSITE" id="PS50075">
    <property type="entry name" value="CARRIER"/>
    <property type="match status" value="1"/>
</dbReference>
<dbReference type="RefSeq" id="WP_078078213.1">
    <property type="nucleotide sequence ID" value="NZ_CP018047.1"/>
</dbReference>
<gene>
    <name evidence="2" type="ORF">BBN63_28610</name>
</gene>